<reference evidence="2" key="1">
    <citation type="submission" date="2022-11" db="UniProtKB">
        <authorList>
            <consortium name="WormBaseParasite"/>
        </authorList>
    </citation>
    <scope>IDENTIFICATION</scope>
</reference>
<organism evidence="1 2">
    <name type="scientific">Meloidogyne incognita</name>
    <name type="common">Southern root-knot nematode worm</name>
    <name type="synonym">Oxyuris incognita</name>
    <dbReference type="NCBI Taxonomy" id="6306"/>
    <lineage>
        <taxon>Eukaryota</taxon>
        <taxon>Metazoa</taxon>
        <taxon>Ecdysozoa</taxon>
        <taxon>Nematoda</taxon>
        <taxon>Chromadorea</taxon>
        <taxon>Rhabditida</taxon>
        <taxon>Tylenchina</taxon>
        <taxon>Tylenchomorpha</taxon>
        <taxon>Tylenchoidea</taxon>
        <taxon>Meloidogynidae</taxon>
        <taxon>Meloidogyninae</taxon>
        <taxon>Meloidogyne</taxon>
        <taxon>Meloidogyne incognita group</taxon>
    </lineage>
</organism>
<sequence>MNCFILLFCPPLISREIPSSYSNYKCKSCVVYVQLDPSHENATIRTKEKEEEKNTLTATMPCKRIANDLLIFLTLVNYISNPSSFISIHYKVRWEIYSSSSALL</sequence>
<accession>A0A914NBX8</accession>
<name>A0A914NBX8_MELIC</name>
<dbReference type="Proteomes" id="UP000887563">
    <property type="component" value="Unplaced"/>
</dbReference>
<dbReference type="AlphaFoldDB" id="A0A914NBX8"/>
<evidence type="ECO:0000313" key="1">
    <source>
        <dbReference type="Proteomes" id="UP000887563"/>
    </source>
</evidence>
<protein>
    <submittedName>
        <fullName evidence="2">Uncharacterized protein</fullName>
    </submittedName>
</protein>
<proteinExistence type="predicted"/>
<dbReference type="WBParaSite" id="Minc3s03980g35227">
    <property type="protein sequence ID" value="Minc3s03980g35227"/>
    <property type="gene ID" value="Minc3s03980g35227"/>
</dbReference>
<keyword evidence="1" id="KW-1185">Reference proteome</keyword>
<evidence type="ECO:0000313" key="2">
    <source>
        <dbReference type="WBParaSite" id="Minc3s03980g35227"/>
    </source>
</evidence>